<evidence type="ECO:0000256" key="1">
    <source>
        <dbReference type="SAM" id="MobiDB-lite"/>
    </source>
</evidence>
<keyword evidence="3" id="KW-1185">Reference proteome</keyword>
<feature type="region of interest" description="Disordered" evidence="1">
    <location>
        <begin position="784"/>
        <end position="810"/>
    </location>
</feature>
<dbReference type="OrthoDB" id="5380370at2759"/>
<evidence type="ECO:0000313" key="3">
    <source>
        <dbReference type="Proteomes" id="UP000811619"/>
    </source>
</evidence>
<reference evidence="2" key="1">
    <citation type="journal article" date="2020" name="bioRxiv">
        <title>Whole genome comparisons of ergot fungi reveals the divergence and evolution of species within the genus Claviceps are the result of varying mechanisms driving genome evolution and host range expansion.</title>
        <authorList>
            <person name="Wyka S.A."/>
            <person name="Mondo S.J."/>
            <person name="Liu M."/>
            <person name="Dettman J."/>
            <person name="Nalam V."/>
            <person name="Broders K.D."/>
        </authorList>
    </citation>
    <scope>NUCLEOTIDE SEQUENCE</scope>
    <source>
        <strain evidence="2">CCC 489</strain>
    </source>
</reference>
<feature type="region of interest" description="Disordered" evidence="1">
    <location>
        <begin position="293"/>
        <end position="327"/>
    </location>
</feature>
<feature type="region of interest" description="Disordered" evidence="1">
    <location>
        <begin position="469"/>
        <end position="493"/>
    </location>
</feature>
<sequence length="846" mass="93863">MSWSLPVELVELVELVEEVEEAEVVEEVEKVEQHECNHQQGCPSDKGSLHTDRTSSPRFKSMGSFLGLPLATDSTFSLSIDDSSYTEFYGASFQLLSSAPRVTSNTATDTISHIGIDIDIDLDKDHGEKMDSSMTSPDVDGMGRGSLPPNFASFQTSGTTTTTCSSSRRSANSQRRVSLLAGALRQVSRLRQPASIDENLDRADECQFSPRQHRRHQGGTTLLGRNKSEPTPRAPLRSKSQRTNHGENAVQRASKPWRSPSDRKCTSSDGFPPTLSMTKGEFEALPFTIQRKVSRESNDVTGNEAKQMAKDGTAAGQHAASIPNEWPRHSVPSLWTNQEYNELDSHCQARLDSSHAVPSTFDDQDQQQPTLKLGFGQDELENAPHRRTQANSKPLRVYGRSDKRSVKRYPSSSDVLSPPRVRQSVILDATEESMVRLVKRQSQTPGPPQVLPSCCTDSRPKITKMVSFSSDNPATTVEPDSTAAAAASTTTSTTASTNMFESFSWLEESEDLDLRLLLHDYHFDHGRESGRAPAKRRPSLRRRLSISKLPFGKRASVAVDEAQNKDASVRECVVASSPRSSVPSSPAPRHARRRSRALSLITSTRQPVPVSEPDLSTFVDPAAAHYQDPDARMKLRVYLASAHKFDEAIEFGFPSVGDVQETGHARGHRRAASQREESSSGLYRPPPCTQDDKSSMYSDGDNDDDDDDDDEASATEPDSPRTPLAAEKPLLMKSTKDCREEEYHVPKEEHAHHAPTTLREMTLRMTLTRPDLRANEEQIYGWQRMSSGQRKSSQAKHEPHVAAPLLRDGQSNKATIERQFAALDQEGLVENDDGPVKRFWNRVRRA</sequence>
<feature type="region of interest" description="Disordered" evidence="1">
    <location>
        <begin position="660"/>
        <end position="757"/>
    </location>
</feature>
<organism evidence="2 3">
    <name type="scientific">Claviceps africana</name>
    <dbReference type="NCBI Taxonomy" id="83212"/>
    <lineage>
        <taxon>Eukaryota</taxon>
        <taxon>Fungi</taxon>
        <taxon>Dikarya</taxon>
        <taxon>Ascomycota</taxon>
        <taxon>Pezizomycotina</taxon>
        <taxon>Sordariomycetes</taxon>
        <taxon>Hypocreomycetidae</taxon>
        <taxon>Hypocreales</taxon>
        <taxon>Clavicipitaceae</taxon>
        <taxon>Claviceps</taxon>
    </lineage>
</organism>
<dbReference type="EMBL" id="SRPY01000040">
    <property type="protein sequence ID" value="KAG5929795.1"/>
    <property type="molecule type" value="Genomic_DNA"/>
</dbReference>
<name>A0A8K0NLG1_9HYPO</name>
<feature type="compositionally biased region" description="Basic and acidic residues" evidence="1">
    <location>
        <begin position="734"/>
        <end position="752"/>
    </location>
</feature>
<dbReference type="AlphaFoldDB" id="A0A8K0NLG1"/>
<feature type="compositionally biased region" description="Low complexity" evidence="1">
    <location>
        <begin position="575"/>
        <end position="588"/>
    </location>
</feature>
<feature type="compositionally biased region" description="Acidic residues" evidence="1">
    <location>
        <begin position="700"/>
        <end position="713"/>
    </location>
</feature>
<feature type="region of interest" description="Disordered" evidence="1">
    <location>
        <begin position="35"/>
        <end position="55"/>
    </location>
</feature>
<proteinExistence type="predicted"/>
<comment type="caution">
    <text evidence="2">The sequence shown here is derived from an EMBL/GenBank/DDBJ whole genome shotgun (WGS) entry which is preliminary data.</text>
</comment>
<feature type="region of interest" description="Disordered" evidence="1">
    <location>
        <begin position="204"/>
        <end position="278"/>
    </location>
</feature>
<feature type="region of interest" description="Disordered" evidence="1">
    <location>
        <begin position="149"/>
        <end position="175"/>
    </location>
</feature>
<dbReference type="Proteomes" id="UP000811619">
    <property type="component" value="Unassembled WGS sequence"/>
</dbReference>
<accession>A0A8K0NLG1</accession>
<evidence type="ECO:0000313" key="2">
    <source>
        <dbReference type="EMBL" id="KAG5929795.1"/>
    </source>
</evidence>
<protein>
    <recommendedName>
        <fullName evidence="4">Mucin</fullName>
    </recommendedName>
</protein>
<feature type="compositionally biased region" description="Polar residues" evidence="1">
    <location>
        <begin position="469"/>
        <end position="479"/>
    </location>
</feature>
<feature type="region of interest" description="Disordered" evidence="1">
    <location>
        <begin position="575"/>
        <end position="594"/>
    </location>
</feature>
<feature type="compositionally biased region" description="Low complexity" evidence="1">
    <location>
        <begin position="156"/>
        <end position="175"/>
    </location>
</feature>
<feature type="compositionally biased region" description="Low complexity" evidence="1">
    <location>
        <begin position="481"/>
        <end position="493"/>
    </location>
</feature>
<evidence type="ECO:0008006" key="4">
    <source>
        <dbReference type="Google" id="ProtNLM"/>
    </source>
</evidence>
<gene>
    <name evidence="2" type="ORF">E4U42_004519</name>
</gene>